<dbReference type="EMBL" id="CAID01000004">
    <property type="protein sequence ID" value="CAL51783.1"/>
    <property type="molecule type" value="Genomic_DNA"/>
</dbReference>
<dbReference type="GeneID" id="9834141"/>
<dbReference type="AlphaFoldDB" id="Q01AL5"/>
<dbReference type="OMA" id="CFTAHAH"/>
<dbReference type="SUPFAM" id="SSF57850">
    <property type="entry name" value="RING/U-box"/>
    <property type="match status" value="1"/>
</dbReference>
<evidence type="ECO:0000313" key="1">
    <source>
        <dbReference type="EMBL" id="CAL51783.1"/>
    </source>
</evidence>
<dbReference type="Proteomes" id="UP000009170">
    <property type="component" value="Unassembled WGS sequence"/>
</dbReference>
<dbReference type="EMBL" id="KZ155771">
    <property type="protein sequence ID" value="OUS49551.1"/>
    <property type="molecule type" value="Genomic_DNA"/>
</dbReference>
<organism evidence="1 3">
    <name type="scientific">Ostreococcus tauri</name>
    <name type="common">Marine green alga</name>
    <dbReference type="NCBI Taxonomy" id="70448"/>
    <lineage>
        <taxon>Eukaryota</taxon>
        <taxon>Viridiplantae</taxon>
        <taxon>Chlorophyta</taxon>
        <taxon>Mamiellophyceae</taxon>
        <taxon>Mamiellales</taxon>
        <taxon>Bathycoccaceae</taxon>
        <taxon>Ostreococcus</taxon>
    </lineage>
</organism>
<evidence type="ECO:0000313" key="2">
    <source>
        <dbReference type="EMBL" id="OUS49551.1"/>
    </source>
</evidence>
<keyword evidence="3" id="KW-1185">Reference proteome</keyword>
<dbReference type="OrthoDB" id="10429115at2759"/>
<proteinExistence type="predicted"/>
<reference evidence="2" key="3">
    <citation type="submission" date="2017-04" db="EMBL/GenBank/DDBJ databases">
        <title>Population genomics of picophytoplankton unveils novel chromosome hypervariability.</title>
        <authorList>
            <consortium name="DOE Joint Genome Institute"/>
            <person name="Blanc-Mathieu R."/>
            <person name="Krasovec M."/>
            <person name="Hebrard M."/>
            <person name="Yau S."/>
            <person name="Desgranges E."/>
            <person name="Martin J."/>
            <person name="Schackwitz W."/>
            <person name="Kuo A."/>
            <person name="Salin G."/>
            <person name="Donnadieu C."/>
            <person name="Desdevises Y."/>
            <person name="Sanchez-Ferandin S."/>
            <person name="Moreau H."/>
            <person name="Rivals E."/>
            <person name="Grigoriev I.V."/>
            <person name="Grimsley N."/>
            <person name="Eyre-Walker A."/>
            <person name="Piganeau G."/>
        </authorList>
    </citation>
    <scope>NUCLEOTIDE SEQUENCE [LARGE SCALE GENOMIC DNA]</scope>
    <source>
        <strain evidence="2">RCC 1115</strain>
    </source>
</reference>
<reference evidence="1 3" key="1">
    <citation type="journal article" date="2006" name="Proc. Natl. Acad. Sci. U.S.A.">
        <title>Genome analysis of the smallest free-living eukaryote Ostreococcus tauri unveils many unique features.</title>
        <authorList>
            <person name="Derelle E."/>
            <person name="Ferraz C."/>
            <person name="Rombauts S."/>
            <person name="Rouze P."/>
            <person name="Worden A.Z."/>
            <person name="Robbens S."/>
            <person name="Partensky F."/>
            <person name="Degroeve S."/>
            <person name="Echeynie S."/>
            <person name="Cooke R."/>
            <person name="Saeys Y."/>
            <person name="Wuyts J."/>
            <person name="Jabbari K."/>
            <person name="Bowler C."/>
            <person name="Panaud O."/>
            <person name="Piegu B."/>
            <person name="Ball S.G."/>
            <person name="Ral J.-P."/>
            <person name="Bouget F.-Y."/>
            <person name="Piganeau G."/>
            <person name="De Baets B."/>
            <person name="Picard A."/>
            <person name="Delseny M."/>
            <person name="Demaille J."/>
            <person name="Van de Peer Y."/>
            <person name="Moreau H."/>
        </authorList>
    </citation>
    <scope>NUCLEOTIDE SEQUENCE [LARGE SCALE GENOMIC DNA]</scope>
    <source>
        <strain evidence="1 3">OTTH0595</strain>
    </source>
</reference>
<dbReference type="Proteomes" id="UP000195557">
    <property type="component" value="Unassembled WGS sequence"/>
</dbReference>
<dbReference type="RefSeq" id="XP_003078903.1">
    <property type="nucleotide sequence ID" value="XM_003078855.1"/>
</dbReference>
<gene>
    <name evidence="2" type="ORF">BE221DRAFT_143507</name>
    <name evidence="1" type="ORF">OT_ostta04g03650</name>
</gene>
<name>Q01AL5_OSTTA</name>
<evidence type="ECO:0000313" key="3">
    <source>
        <dbReference type="Proteomes" id="UP000009170"/>
    </source>
</evidence>
<sequence length="142" mass="15105">MGEADADVDRTPRGEPLRCSCCGLHIVGYVFACGSCATTTEGGFSLCAMCFAAHAQLSANPEFGRAHGIDFVVHDHDPRAFERGGEDDQLMLNEILRDRRELMVNGRGGSVEEAAKTACSNEREPSAGSDDSDALAYCAESA</sequence>
<reference evidence="1" key="2">
    <citation type="journal article" date="2014" name="BMC Genomics">
        <title>An improved genome of the model marine alga Ostreococcus tauri unfolds by assessing Illumina de novo assemblies.</title>
        <authorList>
            <person name="Blanc-Mathieu R."/>
            <person name="Verhelst B."/>
            <person name="Derelle E."/>
            <person name="Rombauts S."/>
            <person name="Bouget F.Y."/>
            <person name="Carre I."/>
            <person name="Chateau A."/>
            <person name="Eyre-Walker A."/>
            <person name="Grimsley N."/>
            <person name="Moreau H."/>
            <person name="Piegu B."/>
            <person name="Rivals E."/>
            <person name="Schackwitz W."/>
            <person name="Van de Peer Y."/>
            <person name="Piganeau G."/>
        </authorList>
    </citation>
    <scope>NUCLEOTIDE SEQUENCE</scope>
    <source>
        <strain evidence="1">RCC4221</strain>
    </source>
</reference>
<accession>Q01AL5</accession>
<protein>
    <submittedName>
        <fullName evidence="1">Unnamed product</fullName>
    </submittedName>
</protein>
<accession>A0A1Y5IJ15</accession>
<accession>A0A454Y0Y2</accession>
<dbReference type="InParanoid" id="Q01AL5"/>
<dbReference type="KEGG" id="ota:OT_ostta04g03650"/>